<gene>
    <name evidence="5 6" type="primary">rpmC</name>
    <name evidence="6" type="ORF">Ark11_0513</name>
</gene>
<name>A0A0S4M0U8_9BURK</name>
<proteinExistence type="inferred from homology"/>
<organism evidence="6 7">
    <name type="scientific">Candidatus Ichthyocystis hellenicum</name>
    <dbReference type="NCBI Taxonomy" id="1561003"/>
    <lineage>
        <taxon>Bacteria</taxon>
        <taxon>Pseudomonadati</taxon>
        <taxon>Pseudomonadota</taxon>
        <taxon>Betaproteobacteria</taxon>
        <taxon>Burkholderiales</taxon>
        <taxon>Candidatus Ichthyocystis</taxon>
    </lineage>
</organism>
<evidence type="ECO:0000313" key="7">
    <source>
        <dbReference type="Proteomes" id="UP000198651"/>
    </source>
</evidence>
<dbReference type="Gene3D" id="1.10.287.310">
    <property type="match status" value="1"/>
</dbReference>
<dbReference type="STRING" id="1561003.Ark11_0513"/>
<reference evidence="7" key="1">
    <citation type="submission" date="2015-11" db="EMBL/GenBank/DDBJ databases">
        <authorList>
            <person name="Seth-Smith H.M.B."/>
        </authorList>
    </citation>
    <scope>NUCLEOTIDE SEQUENCE [LARGE SCALE GENOMIC DNA]</scope>
    <source>
        <strain evidence="7">2013Ark11</strain>
    </source>
</reference>
<dbReference type="Proteomes" id="UP000198651">
    <property type="component" value="Chromosome I"/>
</dbReference>
<dbReference type="GO" id="GO:0003735">
    <property type="term" value="F:structural constituent of ribosome"/>
    <property type="evidence" value="ECO:0007669"/>
    <property type="project" value="InterPro"/>
</dbReference>
<dbReference type="SUPFAM" id="SSF46561">
    <property type="entry name" value="Ribosomal protein L29 (L29p)"/>
    <property type="match status" value="1"/>
</dbReference>
<evidence type="ECO:0000256" key="3">
    <source>
        <dbReference type="ARBA" id="ARBA00023274"/>
    </source>
</evidence>
<dbReference type="Pfam" id="PF00831">
    <property type="entry name" value="Ribosomal_L29"/>
    <property type="match status" value="1"/>
</dbReference>
<keyword evidence="3 5" id="KW-0687">Ribonucleoprotein</keyword>
<dbReference type="OrthoDB" id="9938837at2"/>
<dbReference type="HAMAP" id="MF_00374">
    <property type="entry name" value="Ribosomal_uL29"/>
    <property type="match status" value="1"/>
</dbReference>
<dbReference type="AlphaFoldDB" id="A0A0S4M0U8"/>
<dbReference type="RefSeq" id="WP_092342223.1">
    <property type="nucleotide sequence ID" value="NZ_FLSL01000099.1"/>
</dbReference>
<accession>A0A0S4M0U8</accession>
<evidence type="ECO:0000256" key="5">
    <source>
        <dbReference type="HAMAP-Rule" id="MF_00374"/>
    </source>
</evidence>
<dbReference type="InterPro" id="IPR001854">
    <property type="entry name" value="Ribosomal_uL29"/>
</dbReference>
<sequence>MRASELREKTEEELREELESLFKLLLSLNMKKALGYSGSLDVRTVRCDIARVKLVLSERGISV</sequence>
<comment type="similarity">
    <text evidence="1 5">Belongs to the universal ribosomal protein uL29 family.</text>
</comment>
<evidence type="ECO:0000313" key="6">
    <source>
        <dbReference type="EMBL" id="CUT17358.1"/>
    </source>
</evidence>
<dbReference type="GO" id="GO:1990904">
    <property type="term" value="C:ribonucleoprotein complex"/>
    <property type="evidence" value="ECO:0007669"/>
    <property type="project" value="UniProtKB-KW"/>
</dbReference>
<dbReference type="InterPro" id="IPR036049">
    <property type="entry name" value="Ribosomal_uL29_sf"/>
</dbReference>
<evidence type="ECO:0000256" key="1">
    <source>
        <dbReference type="ARBA" id="ARBA00009254"/>
    </source>
</evidence>
<evidence type="ECO:0000256" key="4">
    <source>
        <dbReference type="ARBA" id="ARBA00035204"/>
    </source>
</evidence>
<dbReference type="GO" id="GO:0005840">
    <property type="term" value="C:ribosome"/>
    <property type="evidence" value="ECO:0007669"/>
    <property type="project" value="UniProtKB-KW"/>
</dbReference>
<dbReference type="EMBL" id="LN906597">
    <property type="protein sequence ID" value="CUT17358.1"/>
    <property type="molecule type" value="Genomic_DNA"/>
</dbReference>
<dbReference type="GO" id="GO:0006412">
    <property type="term" value="P:translation"/>
    <property type="evidence" value="ECO:0007669"/>
    <property type="project" value="UniProtKB-UniRule"/>
</dbReference>
<keyword evidence="2 5" id="KW-0689">Ribosomal protein</keyword>
<keyword evidence="7" id="KW-1185">Reference proteome</keyword>
<evidence type="ECO:0000256" key="2">
    <source>
        <dbReference type="ARBA" id="ARBA00022980"/>
    </source>
</evidence>
<dbReference type="NCBIfam" id="TIGR00012">
    <property type="entry name" value="L29"/>
    <property type="match status" value="1"/>
</dbReference>
<protein>
    <recommendedName>
        <fullName evidence="4 5">Large ribosomal subunit protein uL29</fullName>
    </recommendedName>
</protein>